<feature type="domain" description="WDR59/RTC1-like RING zinc finger" evidence="5">
    <location>
        <begin position="745"/>
        <end position="794"/>
    </location>
</feature>
<dbReference type="PANTHER" id="PTHR46170">
    <property type="entry name" value="GATOR COMPLEX PROTEIN WDR59"/>
    <property type="match status" value="1"/>
</dbReference>
<dbReference type="SMART" id="SM00320">
    <property type="entry name" value="WD40"/>
    <property type="match status" value="3"/>
</dbReference>
<dbReference type="GO" id="GO:0035859">
    <property type="term" value="C:Seh1-associated complex"/>
    <property type="evidence" value="ECO:0007669"/>
    <property type="project" value="TreeGrafter"/>
</dbReference>
<feature type="region of interest" description="Disordered" evidence="4">
    <location>
        <begin position="375"/>
        <end position="397"/>
    </location>
</feature>
<keyword evidence="2" id="KW-0677">Repeat</keyword>
<dbReference type="PROSITE" id="PS50082">
    <property type="entry name" value="WD_REPEATS_2"/>
    <property type="match status" value="2"/>
</dbReference>
<dbReference type="GO" id="GO:1904263">
    <property type="term" value="P:positive regulation of TORC1 signaling"/>
    <property type="evidence" value="ECO:0007669"/>
    <property type="project" value="TreeGrafter"/>
</dbReference>
<comment type="caution">
    <text evidence="6">The sequence shown here is derived from an EMBL/GenBank/DDBJ whole genome shotgun (WGS) entry which is preliminary data.</text>
</comment>
<dbReference type="InterPro" id="IPR039456">
    <property type="entry name" value="WDR59_mRING-H2-C3H3C2"/>
</dbReference>
<dbReference type="PROSITE" id="PS50294">
    <property type="entry name" value="WD_REPEATS_REGION"/>
    <property type="match status" value="1"/>
</dbReference>
<dbReference type="OrthoDB" id="6265621at2759"/>
<dbReference type="InterPro" id="IPR049566">
    <property type="entry name" value="WDR59_RTC1-like_RING_Znf"/>
</dbReference>
<keyword evidence="7" id="KW-1185">Reference proteome</keyword>
<reference evidence="6 7" key="1">
    <citation type="submission" date="2018-04" db="EMBL/GenBank/DDBJ databases">
        <title>The genome of golden apple snail Pomacea canaliculata provides insight into stress tolerance and invasive adaptation.</title>
        <authorList>
            <person name="Liu C."/>
            <person name="Liu B."/>
            <person name="Ren Y."/>
            <person name="Zhang Y."/>
            <person name="Wang H."/>
            <person name="Li S."/>
            <person name="Jiang F."/>
            <person name="Yin L."/>
            <person name="Zhang G."/>
            <person name="Qian W."/>
            <person name="Fan W."/>
        </authorList>
    </citation>
    <scope>NUCLEOTIDE SEQUENCE [LARGE SCALE GENOMIC DNA]</scope>
    <source>
        <strain evidence="6">SZHN2017</strain>
        <tissue evidence="6">Muscle</tissue>
    </source>
</reference>
<organism evidence="6 7">
    <name type="scientific">Pomacea canaliculata</name>
    <name type="common">Golden apple snail</name>
    <dbReference type="NCBI Taxonomy" id="400727"/>
    <lineage>
        <taxon>Eukaryota</taxon>
        <taxon>Metazoa</taxon>
        <taxon>Spiralia</taxon>
        <taxon>Lophotrochozoa</taxon>
        <taxon>Mollusca</taxon>
        <taxon>Gastropoda</taxon>
        <taxon>Caenogastropoda</taxon>
        <taxon>Architaenioglossa</taxon>
        <taxon>Ampullarioidea</taxon>
        <taxon>Ampullariidae</taxon>
        <taxon>Pomacea</taxon>
    </lineage>
</organism>
<evidence type="ECO:0000256" key="1">
    <source>
        <dbReference type="ARBA" id="ARBA00022574"/>
    </source>
</evidence>
<dbReference type="GO" id="GO:0035591">
    <property type="term" value="F:signaling adaptor activity"/>
    <property type="evidence" value="ECO:0007669"/>
    <property type="project" value="TreeGrafter"/>
</dbReference>
<dbReference type="Pfam" id="PF17120">
    <property type="entry name" value="zf-RING_16"/>
    <property type="match status" value="1"/>
</dbReference>
<dbReference type="GO" id="GO:0005774">
    <property type="term" value="C:vacuolar membrane"/>
    <property type="evidence" value="ECO:0007669"/>
    <property type="project" value="TreeGrafter"/>
</dbReference>
<dbReference type="EMBL" id="PZQS01000012">
    <property type="protein sequence ID" value="PVD21064.1"/>
    <property type="molecule type" value="Genomic_DNA"/>
</dbReference>
<name>A0A2T7NIS4_POMCA</name>
<dbReference type="AlphaFoldDB" id="A0A2T7NIS4"/>
<dbReference type="Pfam" id="PF00400">
    <property type="entry name" value="WD40"/>
    <property type="match status" value="2"/>
</dbReference>
<dbReference type="GO" id="GO:0034198">
    <property type="term" value="P:cellular response to amino acid starvation"/>
    <property type="evidence" value="ECO:0007669"/>
    <property type="project" value="TreeGrafter"/>
</dbReference>
<proteinExistence type="predicted"/>
<dbReference type="InterPro" id="IPR001680">
    <property type="entry name" value="WD40_rpt"/>
</dbReference>
<dbReference type="STRING" id="400727.A0A2T7NIS4"/>
<evidence type="ECO:0000313" key="7">
    <source>
        <dbReference type="Proteomes" id="UP000245119"/>
    </source>
</evidence>
<dbReference type="PANTHER" id="PTHR46170:SF1">
    <property type="entry name" value="GATOR COMPLEX PROTEIN WDR59"/>
    <property type="match status" value="1"/>
</dbReference>
<accession>A0A2T7NIS4</accession>
<feature type="repeat" description="WD" evidence="3">
    <location>
        <begin position="106"/>
        <end position="148"/>
    </location>
</feature>
<protein>
    <recommendedName>
        <fullName evidence="5">WDR59/RTC1-like RING zinc finger domain-containing protein</fullName>
    </recommendedName>
</protein>
<dbReference type="InterPro" id="IPR015943">
    <property type="entry name" value="WD40/YVTN_repeat-like_dom_sf"/>
</dbReference>
<sequence length="800" mass="89947">MAAQWSSETFVAEFKDLQANVMALDCLGSWALLAGKKVYAFVSLDNPEEGESSPTVVRVARQSKWDTCCVQFNPHASHAQLYVTACNQRLDIYSMDDKSGNARCSLKAHSWIISDVDWSPFDVNVVASCSIDSFTYLWDIRDSKKPVSTFQTVERQYSSSVYTCHFSKIYGLDWSPNSEFHLVTASQDCYVRIWDYTNPKNCEGSINSGAPVWRARYTPFGTGLMTVVVPQLRRGENSLYLWNMDAQNQVQPIHTFVGHKDVVLEFQWRRQTDGVRDYQLVTWSRDQSLRIWRIEPSLQRLCGHDTGEGLELDLTGSSYNSSESTIKDLRELSQSESGPLEEDQGVKTTTVMAQQPYSLQQEFNLMNKNIPNITIDEDERRSPDTEASFPRGQQPPIVQPSPYLPLYSLGSFQDSSIPFPRTSGARFCSNGLLVLFGVPAEMKKVSECFIDGHDTHKPRSGRHRKHELVDKSTKKQQSVGKVKIFDGTPLLGISRFLAQNYKLDVNDLEGSCRHNASIAASIGRRDLVQVWNMVSVMSSKALSPNPNPDSGTPWARLPFGRRLLQYICNVQHKDIGFQHSSTVGPNSFNLPPVAIAPTSSSTHGPPVHPGTGHMCEVASQPNLAALFKAAVAKNKRSLSWSESYDDFKIYDIKNPQERAAEQERLQHEDNSKMLDPARWQQHEEFKQSYARILYNWRLLEQRSHILQFTSTPVSQHKGLEFAVHCHKCQQEIRGPQCSSCKHPALQCAICHLGVLGAANFCLTCGHGGHTAHMMEWFMKKGVCPTGCGCDCLRENIFGGL</sequence>
<dbReference type="InterPro" id="IPR049567">
    <property type="entry name" value="WDR59-like"/>
</dbReference>
<keyword evidence="1 3" id="KW-0853">WD repeat</keyword>
<dbReference type="Gene3D" id="2.130.10.10">
    <property type="entry name" value="YVTN repeat-like/Quinoprotein amine dehydrogenase"/>
    <property type="match status" value="1"/>
</dbReference>
<dbReference type="SUPFAM" id="SSF50978">
    <property type="entry name" value="WD40 repeat-like"/>
    <property type="match status" value="1"/>
</dbReference>
<dbReference type="Proteomes" id="UP000245119">
    <property type="component" value="Linkage Group LG12"/>
</dbReference>
<evidence type="ECO:0000256" key="3">
    <source>
        <dbReference type="PROSITE-ProRule" id="PRU00221"/>
    </source>
</evidence>
<dbReference type="InterPro" id="IPR019775">
    <property type="entry name" value="WD40_repeat_CS"/>
</dbReference>
<dbReference type="CDD" id="cd16692">
    <property type="entry name" value="mRING-H2-C3H3C2_WDR59"/>
    <property type="match status" value="1"/>
</dbReference>
<feature type="repeat" description="WD" evidence="3">
    <location>
        <begin position="162"/>
        <end position="195"/>
    </location>
</feature>
<evidence type="ECO:0000256" key="4">
    <source>
        <dbReference type="SAM" id="MobiDB-lite"/>
    </source>
</evidence>
<gene>
    <name evidence="6" type="ORF">C0Q70_19230</name>
</gene>
<evidence type="ECO:0000256" key="2">
    <source>
        <dbReference type="ARBA" id="ARBA00022737"/>
    </source>
</evidence>
<evidence type="ECO:0000259" key="5">
    <source>
        <dbReference type="Pfam" id="PF17120"/>
    </source>
</evidence>
<dbReference type="PROSITE" id="PS00678">
    <property type="entry name" value="WD_REPEATS_1"/>
    <property type="match status" value="1"/>
</dbReference>
<dbReference type="InterPro" id="IPR036322">
    <property type="entry name" value="WD40_repeat_dom_sf"/>
</dbReference>
<evidence type="ECO:0000313" key="6">
    <source>
        <dbReference type="EMBL" id="PVD21064.1"/>
    </source>
</evidence>